<comment type="cofactor">
    <cofactor evidence="1">
        <name>FAD</name>
        <dbReference type="ChEBI" id="CHEBI:57692"/>
    </cofactor>
</comment>
<dbReference type="Gene3D" id="3.30.390.30">
    <property type="match status" value="1"/>
</dbReference>
<evidence type="ECO:0000259" key="6">
    <source>
        <dbReference type="Pfam" id="PF14759"/>
    </source>
</evidence>
<proteinExistence type="predicted"/>
<feature type="domain" description="FAD/NAD(P)-binding" evidence="5">
    <location>
        <begin position="3"/>
        <end position="301"/>
    </location>
</feature>
<keyword evidence="2" id="KW-0285">Flavoprotein</keyword>
<dbReference type="GO" id="GO:0016651">
    <property type="term" value="F:oxidoreductase activity, acting on NAD(P)H"/>
    <property type="evidence" value="ECO:0007669"/>
    <property type="project" value="TreeGrafter"/>
</dbReference>
<keyword evidence="4" id="KW-0560">Oxidoreductase</keyword>
<name>A0A6I2L028_9BURK</name>
<dbReference type="PRINTS" id="PR00368">
    <property type="entry name" value="FADPNR"/>
</dbReference>
<dbReference type="PANTHER" id="PTHR43557:SF2">
    <property type="entry name" value="RIESKE DOMAIN-CONTAINING PROTEIN-RELATED"/>
    <property type="match status" value="1"/>
</dbReference>
<gene>
    <name evidence="7" type="ORF">GJ699_15825</name>
</gene>
<dbReference type="InterPro" id="IPR036188">
    <property type="entry name" value="FAD/NAD-bd_sf"/>
</dbReference>
<sequence length="410" mass="44119">MTHIVIAGAGHAGSAVAAALRQYGFDGQLTLVGEEQVLPYQRPPLSKGWLLGEVEQDDIALRPAAFYDEQKVALQLGRRIKRLERQAQTLHFDAGPALHYDRLVIATGSCPVCPPIPGADNDGVLMLRSVRDAARLKAALRPGARLVVIGGGYIGLEVAASARQLGASVTVVERAPRVLARVAHAELSAFLTRVHTERGVRIETNRCVARIDAVGGAVRQVTLDDGRVLPCDLVLVGVGGRPNDGLARAAGLDCDDGIVVDLQARTSDPHIYAIGDVTRRPLPLYERMARLESVPNATEQARQVACAITGRPAPAPEVPWQWSDQYDMKIQIAGHPYDADEVVRRTPAGDANALALFHFRGERLLAVEAVNAPAEFMAGRQLIARRAGLDKQKLSDVSLTMKQLINQGGQ</sequence>
<dbReference type="InterPro" id="IPR016156">
    <property type="entry name" value="FAD/NAD-linked_Rdtase_dimer_sf"/>
</dbReference>
<accession>A0A6I2L028</accession>
<dbReference type="InterPro" id="IPR028202">
    <property type="entry name" value="Reductase_C"/>
</dbReference>
<protein>
    <submittedName>
        <fullName evidence="7">Ferredoxin reductase</fullName>
    </submittedName>
</protein>
<dbReference type="InterPro" id="IPR050446">
    <property type="entry name" value="FAD-oxidoreductase/Apoptosis"/>
</dbReference>
<dbReference type="Pfam" id="PF14759">
    <property type="entry name" value="Reductase_C"/>
    <property type="match status" value="1"/>
</dbReference>
<keyword evidence="3" id="KW-0274">FAD</keyword>
<organism evidence="7 8">
    <name type="scientific">Duganella guangzhouensis</name>
    <dbReference type="NCBI Taxonomy" id="2666084"/>
    <lineage>
        <taxon>Bacteria</taxon>
        <taxon>Pseudomonadati</taxon>
        <taxon>Pseudomonadota</taxon>
        <taxon>Betaproteobacteria</taxon>
        <taxon>Burkholderiales</taxon>
        <taxon>Oxalobacteraceae</taxon>
        <taxon>Telluria group</taxon>
        <taxon>Duganella</taxon>
    </lineage>
</organism>
<feature type="domain" description="Reductase C-terminal" evidence="6">
    <location>
        <begin position="320"/>
        <end position="404"/>
    </location>
</feature>
<evidence type="ECO:0000313" key="8">
    <source>
        <dbReference type="Proteomes" id="UP000433309"/>
    </source>
</evidence>
<evidence type="ECO:0000256" key="2">
    <source>
        <dbReference type="ARBA" id="ARBA00022630"/>
    </source>
</evidence>
<dbReference type="PRINTS" id="PR00411">
    <property type="entry name" value="PNDRDTASEI"/>
</dbReference>
<dbReference type="Pfam" id="PF07992">
    <property type="entry name" value="Pyr_redox_2"/>
    <property type="match status" value="1"/>
</dbReference>
<dbReference type="RefSeq" id="WP_154377862.1">
    <property type="nucleotide sequence ID" value="NZ_WKJK01000007.1"/>
</dbReference>
<dbReference type="EMBL" id="WKJK01000007">
    <property type="protein sequence ID" value="MRW91461.1"/>
    <property type="molecule type" value="Genomic_DNA"/>
</dbReference>
<evidence type="ECO:0000259" key="5">
    <source>
        <dbReference type="Pfam" id="PF07992"/>
    </source>
</evidence>
<dbReference type="PANTHER" id="PTHR43557">
    <property type="entry name" value="APOPTOSIS-INDUCING FACTOR 1"/>
    <property type="match status" value="1"/>
</dbReference>
<dbReference type="AlphaFoldDB" id="A0A6I2L028"/>
<dbReference type="InterPro" id="IPR023753">
    <property type="entry name" value="FAD/NAD-binding_dom"/>
</dbReference>
<evidence type="ECO:0000313" key="7">
    <source>
        <dbReference type="EMBL" id="MRW91461.1"/>
    </source>
</evidence>
<keyword evidence="8" id="KW-1185">Reference proteome</keyword>
<dbReference type="SUPFAM" id="SSF51905">
    <property type="entry name" value="FAD/NAD(P)-binding domain"/>
    <property type="match status" value="1"/>
</dbReference>
<evidence type="ECO:0000256" key="3">
    <source>
        <dbReference type="ARBA" id="ARBA00022827"/>
    </source>
</evidence>
<dbReference type="Proteomes" id="UP000433309">
    <property type="component" value="Unassembled WGS sequence"/>
</dbReference>
<evidence type="ECO:0000256" key="4">
    <source>
        <dbReference type="ARBA" id="ARBA00023002"/>
    </source>
</evidence>
<comment type="caution">
    <text evidence="7">The sequence shown here is derived from an EMBL/GenBank/DDBJ whole genome shotgun (WGS) entry which is preliminary data.</text>
</comment>
<dbReference type="GO" id="GO:0005737">
    <property type="term" value="C:cytoplasm"/>
    <property type="evidence" value="ECO:0007669"/>
    <property type="project" value="TreeGrafter"/>
</dbReference>
<evidence type="ECO:0000256" key="1">
    <source>
        <dbReference type="ARBA" id="ARBA00001974"/>
    </source>
</evidence>
<dbReference type="Gene3D" id="3.50.50.60">
    <property type="entry name" value="FAD/NAD(P)-binding domain"/>
    <property type="match status" value="2"/>
</dbReference>
<dbReference type="SUPFAM" id="SSF55424">
    <property type="entry name" value="FAD/NAD-linked reductases, dimerisation (C-terminal) domain"/>
    <property type="match status" value="1"/>
</dbReference>
<reference evidence="7 8" key="1">
    <citation type="submission" date="2019-11" db="EMBL/GenBank/DDBJ databases">
        <title>Novel species isolated from a subtropical stream in China.</title>
        <authorList>
            <person name="Lu H."/>
        </authorList>
    </citation>
    <scope>NUCLEOTIDE SEQUENCE [LARGE SCALE GENOMIC DNA]</scope>
    <source>
        <strain evidence="7 8">FT80W</strain>
    </source>
</reference>